<evidence type="ECO:0000256" key="3">
    <source>
        <dbReference type="ARBA" id="ARBA00022679"/>
    </source>
</evidence>
<dbReference type="PANTHER" id="PTHR13132:SF29">
    <property type="entry name" value="ALPHA-(1,6)-FUCOSYLTRANSFERASE"/>
    <property type="match status" value="1"/>
</dbReference>
<evidence type="ECO:0000256" key="5">
    <source>
        <dbReference type="PROSITE-ProRule" id="PRU00992"/>
    </source>
</evidence>
<feature type="region of interest" description="Important for donor substrate binding" evidence="5">
    <location>
        <begin position="264"/>
        <end position="265"/>
    </location>
</feature>
<dbReference type="AlphaFoldDB" id="A0A0N5D575"/>
<protein>
    <submittedName>
        <fullName evidence="10">GT23 domain-containing protein</fullName>
    </submittedName>
</protein>
<dbReference type="PROSITE" id="PS51659">
    <property type="entry name" value="GT23"/>
    <property type="match status" value="1"/>
</dbReference>
<evidence type="ECO:0000256" key="1">
    <source>
        <dbReference type="ARBA" id="ARBA00022443"/>
    </source>
</evidence>
<reference evidence="8 9" key="2">
    <citation type="submission" date="2018-11" db="EMBL/GenBank/DDBJ databases">
        <authorList>
            <consortium name="Pathogen Informatics"/>
        </authorList>
    </citation>
    <scope>NUCLEOTIDE SEQUENCE [LARGE SCALE GENOMIC DNA]</scope>
</reference>
<feature type="domain" description="GT23" evidence="7">
    <location>
        <begin position="99"/>
        <end position="393"/>
    </location>
</feature>
<dbReference type="GO" id="GO:0046921">
    <property type="term" value="F:alpha-(1-&gt;6)-fucosyltransferase activity"/>
    <property type="evidence" value="ECO:0007669"/>
    <property type="project" value="TreeGrafter"/>
</dbReference>
<dbReference type="Gene3D" id="2.30.30.40">
    <property type="entry name" value="SH3 Domains"/>
    <property type="match status" value="1"/>
</dbReference>
<evidence type="ECO:0000256" key="4">
    <source>
        <dbReference type="PROSITE-ProRule" id="PRU00192"/>
    </source>
</evidence>
<dbReference type="STRING" id="103827.A0A0N5D575"/>
<dbReference type="CDD" id="cd11300">
    <property type="entry name" value="Fut8_like"/>
    <property type="match status" value="1"/>
</dbReference>
<dbReference type="SMART" id="SM00326">
    <property type="entry name" value="SH3"/>
    <property type="match status" value="1"/>
</dbReference>
<proteinExistence type="inferred from homology"/>
<dbReference type="Gene3D" id="3.40.50.11350">
    <property type="match status" value="1"/>
</dbReference>
<dbReference type="GO" id="GO:0006487">
    <property type="term" value="P:protein N-linked glycosylation"/>
    <property type="evidence" value="ECO:0007669"/>
    <property type="project" value="TreeGrafter"/>
</dbReference>
<name>A0A0N5D575_THECL</name>
<feature type="domain" description="SH3" evidence="6">
    <location>
        <begin position="402"/>
        <end position="463"/>
    </location>
</feature>
<keyword evidence="2 5" id="KW-0328">Glycosyltransferase</keyword>
<reference evidence="10" key="1">
    <citation type="submission" date="2017-02" db="UniProtKB">
        <authorList>
            <consortium name="WormBaseParasite"/>
        </authorList>
    </citation>
    <scope>IDENTIFICATION</scope>
</reference>
<dbReference type="InterPro" id="IPR001452">
    <property type="entry name" value="SH3_domain"/>
</dbReference>
<accession>A0A0N5D575</accession>
<dbReference type="Pfam" id="PF19745">
    <property type="entry name" value="FUT8_N_cat"/>
    <property type="match status" value="1"/>
</dbReference>
<dbReference type="FunFam" id="2.30.30.40:FF:000070">
    <property type="entry name" value="Alpha-(1,6)-fucosyltransferase"/>
    <property type="match status" value="1"/>
</dbReference>
<gene>
    <name evidence="8" type="ORF">TCLT_LOCUS8138</name>
</gene>
<dbReference type="InterPro" id="IPR035653">
    <property type="entry name" value="Fut8_SH3"/>
</dbReference>
<keyword evidence="1 4" id="KW-0728">SH3 domain</keyword>
<dbReference type="OrthoDB" id="2014825at2759"/>
<comment type="similarity">
    <text evidence="5">Belongs to the glycosyltransferase 23 family.</text>
</comment>
<dbReference type="PROSITE" id="PS50002">
    <property type="entry name" value="SH3"/>
    <property type="match status" value="1"/>
</dbReference>
<keyword evidence="3 5" id="KW-0808">Transferase</keyword>
<dbReference type="InterPro" id="IPR036028">
    <property type="entry name" value="SH3-like_dom_sf"/>
</dbReference>
<organism evidence="10">
    <name type="scientific">Thelazia callipaeda</name>
    <name type="common">Oriental eyeworm</name>
    <name type="synonym">Parasitic nematode</name>
    <dbReference type="NCBI Taxonomy" id="103827"/>
    <lineage>
        <taxon>Eukaryota</taxon>
        <taxon>Metazoa</taxon>
        <taxon>Ecdysozoa</taxon>
        <taxon>Nematoda</taxon>
        <taxon>Chromadorea</taxon>
        <taxon>Rhabditida</taxon>
        <taxon>Spirurina</taxon>
        <taxon>Spiruromorpha</taxon>
        <taxon>Thelazioidea</taxon>
        <taxon>Thelaziidae</taxon>
        <taxon>Thelazia</taxon>
    </lineage>
</organism>
<evidence type="ECO:0000313" key="9">
    <source>
        <dbReference type="Proteomes" id="UP000276776"/>
    </source>
</evidence>
<evidence type="ECO:0000313" key="10">
    <source>
        <dbReference type="WBParaSite" id="TCLT_0000814901-mRNA-1"/>
    </source>
</evidence>
<evidence type="ECO:0000313" key="8">
    <source>
        <dbReference type="EMBL" id="VDN05664.1"/>
    </source>
</evidence>
<dbReference type="SUPFAM" id="SSF50044">
    <property type="entry name" value="SH3-domain"/>
    <property type="match status" value="1"/>
</dbReference>
<dbReference type="Proteomes" id="UP000276776">
    <property type="component" value="Unassembled WGS sequence"/>
</dbReference>
<dbReference type="Pfam" id="PF14604">
    <property type="entry name" value="SH3_9"/>
    <property type="match status" value="1"/>
</dbReference>
<dbReference type="OMA" id="SDGYEAW"/>
<dbReference type="PANTHER" id="PTHR13132">
    <property type="entry name" value="ALPHA- 1,6 -FUCOSYLTRANSFERASE"/>
    <property type="match status" value="1"/>
</dbReference>
<evidence type="ECO:0000256" key="2">
    <source>
        <dbReference type="ARBA" id="ARBA00022676"/>
    </source>
</evidence>
<dbReference type="EMBL" id="UYYF01004589">
    <property type="protein sequence ID" value="VDN05664.1"/>
    <property type="molecule type" value="Genomic_DNA"/>
</dbReference>
<dbReference type="InterPro" id="IPR027350">
    <property type="entry name" value="GT23_dom"/>
</dbReference>
<evidence type="ECO:0000259" key="6">
    <source>
        <dbReference type="PROSITE" id="PS50002"/>
    </source>
</evidence>
<sequence length="468" mass="53776">METERQSRGFSIEHEMARRDLHNSILELYYYLNSQFLAKDSRFPFENHSRNQILSLIGQSAAFASIDSAESWRKRTLAGISMKFQDHFNKMQNPSDCNNARILTCDLNKSCGFGCQLHHVVYCFIVAYGSNRTLVLVNDGRSWSYSSQGWSAAFLPITNCSFSKISKHAVTDPSWGIGEEYSQKRVMNLPIIDVLSDRPNYLPLAIPRSWSNELLRLHSNPSVFFISQFVHYLMRPSNLLAKKIAQAANEVPFGKGPIVGLQVRRTDKLNSEAVFHDLEEYMRWAEDWFRIEEYRTKSPIKKRVYIATDDPSVFSEAALKYPSYEVYGDLKISNMAQVHTRYSMKSLIGVVIDVELLSRCAYLVCTFSSQVCRIGYELMQLRFGDAGDRFHSLDDIYYFGGQQAHEQIAVEAYRAENEDEIDLEVGDIIVIAGNHWNGFSKGMNRRTGKDGLYPSYKTREKYIIEDFP</sequence>
<evidence type="ECO:0000259" key="7">
    <source>
        <dbReference type="PROSITE" id="PS51659"/>
    </source>
</evidence>
<dbReference type="CDD" id="cd11792">
    <property type="entry name" value="SH3_Fut8"/>
    <property type="match status" value="1"/>
</dbReference>
<dbReference type="InterPro" id="IPR045573">
    <property type="entry name" value="Fut8_N_cat"/>
</dbReference>
<dbReference type="WBParaSite" id="TCLT_0000814901-mRNA-1">
    <property type="protein sequence ID" value="TCLT_0000814901-mRNA-1"/>
    <property type="gene ID" value="TCLT_0000814901"/>
</dbReference>
<keyword evidence="9" id="KW-1185">Reference proteome</keyword>